<comment type="catalytic activity">
    <reaction evidence="9">
        <text>a hydroperoxide + NADH + H(+) = an alcohol + NAD(+) + H2O</text>
        <dbReference type="Rhea" id="RHEA:62628"/>
        <dbReference type="ChEBI" id="CHEBI:15377"/>
        <dbReference type="ChEBI" id="CHEBI:15378"/>
        <dbReference type="ChEBI" id="CHEBI:30879"/>
        <dbReference type="ChEBI" id="CHEBI:35924"/>
        <dbReference type="ChEBI" id="CHEBI:57540"/>
        <dbReference type="ChEBI" id="CHEBI:57945"/>
        <dbReference type="EC" id="1.11.1.26"/>
    </reaction>
</comment>
<comment type="subunit">
    <text evidence="1">Homodimer; disulfide-linked, upon oxidation. 5 homodimers assemble to form a ring-like decamer.</text>
</comment>
<dbReference type="PROSITE" id="PS51352">
    <property type="entry name" value="THIOREDOXIN_2"/>
    <property type="match status" value="1"/>
</dbReference>
<dbReference type="GO" id="GO:0008379">
    <property type="term" value="F:thioredoxin peroxidase activity"/>
    <property type="evidence" value="ECO:0007669"/>
    <property type="project" value="TreeGrafter"/>
</dbReference>
<evidence type="ECO:0000256" key="1">
    <source>
        <dbReference type="ARBA" id="ARBA00011654"/>
    </source>
</evidence>
<evidence type="ECO:0000256" key="5">
    <source>
        <dbReference type="ARBA" id="ARBA00022862"/>
    </source>
</evidence>
<dbReference type="Pfam" id="PF00578">
    <property type="entry name" value="AhpC-TSA"/>
    <property type="match status" value="1"/>
</dbReference>
<dbReference type="SUPFAM" id="SSF52833">
    <property type="entry name" value="Thioredoxin-like"/>
    <property type="match status" value="1"/>
</dbReference>
<dbReference type="GO" id="GO:0102039">
    <property type="term" value="F:NADH-dependent peroxiredoxin activity"/>
    <property type="evidence" value="ECO:0007669"/>
    <property type="project" value="UniProtKB-EC"/>
</dbReference>
<evidence type="ECO:0000259" key="10">
    <source>
        <dbReference type="PROSITE" id="PS51352"/>
    </source>
</evidence>
<dbReference type="InterPro" id="IPR050217">
    <property type="entry name" value="Peroxiredoxin"/>
</dbReference>
<reference evidence="12" key="1">
    <citation type="submission" date="2019-04" db="EMBL/GenBank/DDBJ databases">
        <title>Complete genome sequence of Sphingomonas sp. W1-2-3.</title>
        <authorList>
            <person name="Im W.T."/>
        </authorList>
    </citation>
    <scope>NUCLEOTIDE SEQUENCE [LARGE SCALE GENOMIC DNA]</scope>
    <source>
        <strain evidence="12">W1-2-3</strain>
    </source>
</reference>
<accession>A0A4D7CB82</accession>
<dbReference type="GO" id="GO:0042744">
    <property type="term" value="P:hydrogen peroxide catabolic process"/>
    <property type="evidence" value="ECO:0007669"/>
    <property type="project" value="TreeGrafter"/>
</dbReference>
<organism evidence="11 12">
    <name type="scientific">Hankyongella ginsenosidimutans</name>
    <dbReference type="NCBI Taxonomy" id="1763828"/>
    <lineage>
        <taxon>Bacteria</taxon>
        <taxon>Pseudomonadati</taxon>
        <taxon>Pseudomonadota</taxon>
        <taxon>Alphaproteobacteria</taxon>
        <taxon>Sphingomonadales</taxon>
        <taxon>Sphingomonadaceae</taxon>
        <taxon>Hankyongella</taxon>
    </lineage>
</organism>
<dbReference type="InterPro" id="IPR013766">
    <property type="entry name" value="Thioredoxin_domain"/>
</dbReference>
<dbReference type="GO" id="GO:0033554">
    <property type="term" value="P:cellular response to stress"/>
    <property type="evidence" value="ECO:0007669"/>
    <property type="project" value="TreeGrafter"/>
</dbReference>
<evidence type="ECO:0000256" key="9">
    <source>
        <dbReference type="ARBA" id="ARBA00047572"/>
    </source>
</evidence>
<dbReference type="GO" id="GO:0045454">
    <property type="term" value="P:cell redox homeostasis"/>
    <property type="evidence" value="ECO:0007669"/>
    <property type="project" value="TreeGrafter"/>
</dbReference>
<dbReference type="PANTHER" id="PTHR10681">
    <property type="entry name" value="THIOREDOXIN PEROXIDASE"/>
    <property type="match status" value="1"/>
</dbReference>
<keyword evidence="5" id="KW-0049">Antioxidant</keyword>
<sequence length="172" mass="19187">MEMAAKKNVGRFAWATAPRLPGAHHCWRSATFESAGTVGDFLFAPGGFHPVCSTEFTELARRQAEFDAVGCMLVGLSVDSLHSHWAWIRALQEVFGVQVRFPIVEDPSMAIGRAYGMIDEQSRDSTTMRTTFFIDPEGVIRATTCYPHDVGRSVEEMLRLLKALQRSPARRP</sequence>
<dbReference type="Proteomes" id="UP000298714">
    <property type="component" value="Chromosome"/>
</dbReference>
<dbReference type="AlphaFoldDB" id="A0A4D7CB82"/>
<evidence type="ECO:0000256" key="8">
    <source>
        <dbReference type="ARBA" id="ARBA00032077"/>
    </source>
</evidence>
<dbReference type="KEGG" id="hgn:E6W36_04990"/>
<gene>
    <name evidence="11" type="ORF">E6W36_04990</name>
</gene>
<proteinExistence type="predicted"/>
<dbReference type="GO" id="GO:0006979">
    <property type="term" value="P:response to oxidative stress"/>
    <property type="evidence" value="ECO:0007669"/>
    <property type="project" value="TreeGrafter"/>
</dbReference>
<evidence type="ECO:0000256" key="6">
    <source>
        <dbReference type="ARBA" id="ARBA00023002"/>
    </source>
</evidence>
<feature type="domain" description="Thioredoxin" evidence="10">
    <location>
        <begin position="6"/>
        <end position="166"/>
    </location>
</feature>
<evidence type="ECO:0000256" key="4">
    <source>
        <dbReference type="ARBA" id="ARBA00022559"/>
    </source>
</evidence>
<dbReference type="Gene3D" id="3.40.30.10">
    <property type="entry name" value="Glutaredoxin"/>
    <property type="match status" value="1"/>
</dbReference>
<dbReference type="InterPro" id="IPR036249">
    <property type="entry name" value="Thioredoxin-like_sf"/>
</dbReference>
<dbReference type="EMBL" id="CP039704">
    <property type="protein sequence ID" value="QCI79146.1"/>
    <property type="molecule type" value="Genomic_DNA"/>
</dbReference>
<name>A0A4D7CB82_9SPHN</name>
<dbReference type="PANTHER" id="PTHR10681:SF121">
    <property type="entry name" value="ALKYL HYDROPEROXIDE REDUCTASE C"/>
    <property type="match status" value="1"/>
</dbReference>
<keyword evidence="4" id="KW-0575">Peroxidase</keyword>
<evidence type="ECO:0000256" key="3">
    <source>
        <dbReference type="ARBA" id="ARBA00017462"/>
    </source>
</evidence>
<evidence type="ECO:0000313" key="12">
    <source>
        <dbReference type="Proteomes" id="UP000298714"/>
    </source>
</evidence>
<keyword evidence="7" id="KW-0676">Redox-active center</keyword>
<protein>
    <recommendedName>
        <fullName evidence="3">Alkyl hydroperoxide reductase C</fullName>
        <ecNumber evidence="2">1.11.1.26</ecNumber>
    </recommendedName>
    <alternativeName>
        <fullName evidence="8">Peroxiredoxin</fullName>
    </alternativeName>
</protein>
<dbReference type="GO" id="GO:0005829">
    <property type="term" value="C:cytosol"/>
    <property type="evidence" value="ECO:0007669"/>
    <property type="project" value="TreeGrafter"/>
</dbReference>
<evidence type="ECO:0000313" key="11">
    <source>
        <dbReference type="EMBL" id="QCI79146.1"/>
    </source>
</evidence>
<dbReference type="InterPro" id="IPR000866">
    <property type="entry name" value="AhpC/TSA"/>
</dbReference>
<keyword evidence="6" id="KW-0560">Oxidoreductase</keyword>
<evidence type="ECO:0000256" key="7">
    <source>
        <dbReference type="ARBA" id="ARBA00023284"/>
    </source>
</evidence>
<evidence type="ECO:0000256" key="2">
    <source>
        <dbReference type="ARBA" id="ARBA00013021"/>
    </source>
</evidence>
<dbReference type="EC" id="1.11.1.26" evidence="2"/>
<keyword evidence="12" id="KW-1185">Reference proteome</keyword>